<dbReference type="InterPro" id="IPR000424">
    <property type="entry name" value="Primosome_PriB/ssb"/>
</dbReference>
<dbReference type="PIRSF" id="PIRSF002070">
    <property type="entry name" value="SSB"/>
    <property type="match status" value="1"/>
</dbReference>
<dbReference type="Gene3D" id="2.40.50.140">
    <property type="entry name" value="Nucleic acid-binding proteins"/>
    <property type="match status" value="1"/>
</dbReference>
<dbReference type="PANTHER" id="PTHR10302">
    <property type="entry name" value="SINGLE-STRANDED DNA-BINDING PROTEIN"/>
    <property type="match status" value="1"/>
</dbReference>
<dbReference type="PANTHER" id="PTHR10302:SF27">
    <property type="entry name" value="SINGLE-STRANDED DNA-BINDING PROTEIN"/>
    <property type="match status" value="1"/>
</dbReference>
<dbReference type="GO" id="GO:0003697">
    <property type="term" value="F:single-stranded DNA binding"/>
    <property type="evidence" value="ECO:0007669"/>
    <property type="project" value="UniProtKB-UniRule"/>
</dbReference>
<dbReference type="NCBIfam" id="TIGR00621">
    <property type="entry name" value="ssb"/>
    <property type="match status" value="1"/>
</dbReference>
<evidence type="ECO:0000256" key="2">
    <source>
        <dbReference type="HAMAP-Rule" id="MF_00984"/>
    </source>
</evidence>
<evidence type="ECO:0000256" key="3">
    <source>
        <dbReference type="PIRNR" id="PIRNR002070"/>
    </source>
</evidence>
<dbReference type="SUPFAM" id="SSF50249">
    <property type="entry name" value="Nucleic acid-binding proteins"/>
    <property type="match status" value="1"/>
</dbReference>
<dbReference type="AlphaFoldDB" id="A0A7X0HUP2"/>
<gene>
    <name evidence="4" type="ORF">HNR53_003889</name>
</gene>
<proteinExistence type="inferred from homology"/>
<sequence>MMINQVTLVGRLTKNPDLRLTPDGLSVASITLAVNRQYRNQQGEIDADFVQCKLWRKAAENTAKYCQKGSLVGVTGRIQTRNYNNSEGRRIYVTEVVAETIRFLGTKRSDDIIHHVEPVSVMETVQEQNDVRLQEN</sequence>
<evidence type="ECO:0000313" key="4">
    <source>
        <dbReference type="EMBL" id="MBB6447210.1"/>
    </source>
</evidence>
<dbReference type="CDD" id="cd04496">
    <property type="entry name" value="SSB_OBF"/>
    <property type="match status" value="1"/>
</dbReference>
<keyword evidence="1 2" id="KW-0238">DNA-binding</keyword>
<dbReference type="Pfam" id="PF00436">
    <property type="entry name" value="SSB"/>
    <property type="match status" value="1"/>
</dbReference>
<evidence type="ECO:0000256" key="1">
    <source>
        <dbReference type="ARBA" id="ARBA00023125"/>
    </source>
</evidence>
<comment type="caution">
    <text evidence="2">Lacks conserved residue(s) required for the propagation of feature annotation.</text>
</comment>
<dbReference type="GO" id="GO:0006260">
    <property type="term" value="P:DNA replication"/>
    <property type="evidence" value="ECO:0007669"/>
    <property type="project" value="InterPro"/>
</dbReference>
<keyword evidence="5" id="KW-1185">Reference proteome</keyword>
<dbReference type="InterPro" id="IPR012340">
    <property type="entry name" value="NA-bd_OB-fold"/>
</dbReference>
<reference evidence="4 5" key="1">
    <citation type="submission" date="2020-08" db="EMBL/GenBank/DDBJ databases">
        <title>Genomic Encyclopedia of Type Strains, Phase IV (KMG-IV): sequencing the most valuable type-strain genomes for metagenomic binning, comparative biology and taxonomic classification.</title>
        <authorList>
            <person name="Goeker M."/>
        </authorList>
    </citation>
    <scope>NUCLEOTIDE SEQUENCE [LARGE SCALE GENOMIC DNA]</scope>
    <source>
        <strain evidence="4 5">DSM 5391</strain>
    </source>
</reference>
<dbReference type="HAMAP" id="MF_00984">
    <property type="entry name" value="SSB"/>
    <property type="match status" value="1"/>
</dbReference>
<dbReference type="InterPro" id="IPR011344">
    <property type="entry name" value="ssDNA-bd"/>
</dbReference>
<dbReference type="PROSITE" id="PS50935">
    <property type="entry name" value="SSB"/>
    <property type="match status" value="1"/>
</dbReference>
<comment type="subunit">
    <text evidence="2">Homotetramer.</text>
</comment>
<organism evidence="4 5">
    <name type="scientific">Bacillus benzoevorans</name>
    <dbReference type="NCBI Taxonomy" id="1456"/>
    <lineage>
        <taxon>Bacteria</taxon>
        <taxon>Bacillati</taxon>
        <taxon>Bacillota</taxon>
        <taxon>Bacilli</taxon>
        <taxon>Bacillales</taxon>
        <taxon>Bacillaceae</taxon>
        <taxon>Bacillus</taxon>
    </lineage>
</organism>
<name>A0A7X0HUP2_9BACI</name>
<dbReference type="Proteomes" id="UP000531594">
    <property type="component" value="Unassembled WGS sequence"/>
</dbReference>
<accession>A0A7X0HUP2</accession>
<comment type="caution">
    <text evidence="4">The sequence shown here is derived from an EMBL/GenBank/DDBJ whole genome shotgun (WGS) entry which is preliminary data.</text>
</comment>
<dbReference type="EMBL" id="JACHGK010000018">
    <property type="protein sequence ID" value="MBB6447210.1"/>
    <property type="molecule type" value="Genomic_DNA"/>
</dbReference>
<evidence type="ECO:0000313" key="5">
    <source>
        <dbReference type="Proteomes" id="UP000531594"/>
    </source>
</evidence>
<dbReference type="GO" id="GO:0009295">
    <property type="term" value="C:nucleoid"/>
    <property type="evidence" value="ECO:0007669"/>
    <property type="project" value="TreeGrafter"/>
</dbReference>
<protein>
    <recommendedName>
        <fullName evidence="2 3">Single-stranded DNA-binding protein</fullName>
        <shortName evidence="2">SSB</shortName>
    </recommendedName>
</protein>